<accession>A0A8S1KJ06</accession>
<evidence type="ECO:0000313" key="2">
    <source>
        <dbReference type="Proteomes" id="UP000692954"/>
    </source>
</evidence>
<dbReference type="EMBL" id="CAJJDN010000008">
    <property type="protein sequence ID" value="CAD8054301.1"/>
    <property type="molecule type" value="Genomic_DNA"/>
</dbReference>
<comment type="caution">
    <text evidence="1">The sequence shown here is derived from an EMBL/GenBank/DDBJ whole genome shotgun (WGS) entry which is preliminary data.</text>
</comment>
<reference evidence="1" key="1">
    <citation type="submission" date="2021-01" db="EMBL/GenBank/DDBJ databases">
        <authorList>
            <consortium name="Genoscope - CEA"/>
            <person name="William W."/>
        </authorList>
    </citation>
    <scope>NUCLEOTIDE SEQUENCE</scope>
</reference>
<evidence type="ECO:0000313" key="1">
    <source>
        <dbReference type="EMBL" id="CAD8054301.1"/>
    </source>
</evidence>
<keyword evidence="2" id="KW-1185">Reference proteome</keyword>
<organism evidence="1 2">
    <name type="scientific">Paramecium sonneborni</name>
    <dbReference type="NCBI Taxonomy" id="65129"/>
    <lineage>
        <taxon>Eukaryota</taxon>
        <taxon>Sar</taxon>
        <taxon>Alveolata</taxon>
        <taxon>Ciliophora</taxon>
        <taxon>Intramacronucleata</taxon>
        <taxon>Oligohymenophorea</taxon>
        <taxon>Peniculida</taxon>
        <taxon>Parameciidae</taxon>
        <taxon>Paramecium</taxon>
    </lineage>
</organism>
<dbReference type="Proteomes" id="UP000692954">
    <property type="component" value="Unassembled WGS sequence"/>
</dbReference>
<name>A0A8S1KJ06_9CILI</name>
<dbReference type="AlphaFoldDB" id="A0A8S1KJ06"/>
<gene>
    <name evidence="1" type="ORF">PSON_ATCC_30995.1.T0080191</name>
</gene>
<protein>
    <submittedName>
        <fullName evidence="1">Uncharacterized protein</fullName>
    </submittedName>
</protein>
<proteinExistence type="predicted"/>
<sequence>MKRLLFQLLKNGRERPIFFMIYQRQNSLENKNLWKLLFMEEQMIKKNISQELKIQCLQQRIIVNYVIINQKDIYYSRQDLKLDFQRHFDCYSLIC</sequence>